<evidence type="ECO:0000256" key="11">
    <source>
        <dbReference type="SAM" id="Coils"/>
    </source>
</evidence>
<dbReference type="InterPro" id="IPR011990">
    <property type="entry name" value="TPR-like_helical_dom_sf"/>
</dbReference>
<feature type="compositionally biased region" description="Acidic residues" evidence="12">
    <location>
        <begin position="1858"/>
        <end position="1871"/>
    </location>
</feature>
<feature type="domain" description="Gem-associated protein 5 TPR" evidence="14">
    <location>
        <begin position="1633"/>
        <end position="1808"/>
    </location>
</feature>
<dbReference type="GO" id="GO:0071013">
    <property type="term" value="C:catalytic step 2 spliceosome"/>
    <property type="evidence" value="ECO:0007669"/>
    <property type="project" value="TreeGrafter"/>
</dbReference>
<reference evidence="15" key="1">
    <citation type="submission" date="2013-05" db="EMBL/GenBank/DDBJ databases">
        <authorList>
            <person name="Yim A.K.Y."/>
            <person name="Chan T.F."/>
            <person name="Ji K.M."/>
            <person name="Liu X.Y."/>
            <person name="Zhou J.W."/>
            <person name="Li R.Q."/>
            <person name="Yang K.Y."/>
            <person name="Li J."/>
            <person name="Li M."/>
            <person name="Law P.T.W."/>
            <person name="Wu Y.L."/>
            <person name="Cai Z.L."/>
            <person name="Qin H."/>
            <person name="Bao Y."/>
            <person name="Leung R.K.K."/>
            <person name="Ng P.K.S."/>
            <person name="Zou J."/>
            <person name="Zhong X.J."/>
            <person name="Ran P.X."/>
            <person name="Zhong N.S."/>
            <person name="Liu Z.G."/>
            <person name="Tsui S.K.W."/>
        </authorList>
    </citation>
    <scope>NUCLEOTIDE SEQUENCE</scope>
    <source>
        <strain evidence="15">Derf</strain>
        <tissue evidence="15">Whole organism</tissue>
    </source>
</reference>
<dbReference type="Pfam" id="PF14559">
    <property type="entry name" value="TPR_19"/>
    <property type="match status" value="1"/>
</dbReference>
<dbReference type="FunFam" id="1.25.40.10:FF:000058">
    <property type="entry name" value="Pre-mRNA processing factor 6"/>
    <property type="match status" value="1"/>
</dbReference>
<sequence length="2724" mass="312007">MSKISYSVMKKLKLDRLLKRQANFDQVIVFDEEFELKYNHHGNRNYWLTFVDFCSTYKYDPNGSCLKTATYKDIVNKVNEWLLQLPQYRHRDRLTPGQPIWTIINCETLYAKISISFSENGEITRKRVMQFSKWPLNDELFMNLYCEGNTMTQNFEQIFNGRYIVVLLRVWMTKQPYFPLMLILPPPTIAIKDYWPQKITVDDIVNHNHNNNNEHKKVKKTAEFRRKLRRTLSIENSSGGSSSSSSHHHHHNHSEPKECLEKIQEITKRINGDIISKQIHGRILNVITFPCYYNKENHLNVSDEPIQVGGKIPNGHIVNMIRVFYVWKPICEYDNEISTQIPKELIGIIDFVPRCISGGGFIKYPRFETQTDIIDKATMWMTKNSQYKFLNFSSIDIKLKSMTSIDSGEMTFARNTGDFVRIIRLCYLKPYLPNNYDSCNENISDIINWKPSAPIYLQCKNIVSINNSLKELQQQMNDYLLKARKNDYHNSANYQYYTGGEIERWRFICVDSVAIFISNISNSGDSRNRRHIIMADCDKSFHAITISSNHASMNRNMLNGINIFYDIGLYGRRPKSNMTLSLNDTDNNDKLNGNSVSQSDNIDNSNMKNGDGDHKRERQKNRSDSALTSATTTTTDQTEENDLLKIQNEIIVDENVDEQEIENPKVEFSFGTFWNWFLPSCSDVWSSSSSLNPEIFLAYGAKSFLFLADIIVQKSKKRSTNNDTKKWKIHYREIVNVFGTKAKSQHFDVFRSNSSYITTVVFDKTFSMIKHGSSKNMNQKIYATSCAMIFLGNSDGVGALYDCHRRITLLQNLPFSAISRQCCKTVAQKKILSAAWLHYQSEGPIVYYSLDTHIIVWKVKKNEVKILHDNNEDCQNSRFNSGQLQIACLASLPAECCPSSSDKNEHKLAIGYMGGKIVIIGFDSMTGDQTTSLTIFAENGHNDDICSLSFSSYSLSSHQSYRQGLLCSVSRDSVLKVWSCSNQNEIAEHRIVSNYHGSNQKASGSSQTNTANWFTAGFMPRSCVKHSNVAYEIVLTNSSGDLLTFTLPEKGLNSKLRIGKTNRTFQSKTVSKNQPMNHTFIIFSIAMDLEHKIAITNSLDYKLILWNLSTRTSETVFYSFSNGALAIDCCQSDKRIAIAFGSNIFVLDFTREATTNDDEDDDNHHYDIQVQRLQLSSKTRFFNVIWNRKYYERLGRLIIATLDGELIHYDLNSKDIVFKSSKVNTRDTSKIYSIIWLDTLLLDENQNDHQSSPVVLTLHQSGKILVNYLSNNNDNNSHRAQENFDKYLVGVPENQKIKRTALLTSDEQKYLLMGNDDGTVDVFCRIVEPPVDDKAFRHLYRFRSFNRPCLSIEYCSRTNYLAITALHEKYINCYRLDDLDNNTLPCVSSSNIDGEDDDNDDSKLVVKTVPIKCRLKGHEDRVSFTCWSPFNRIEDIDEKILLASASYDTTCIIWNIAKRIPLKRFFGHKSLIYSIKWCHFNADFLFSGSEDNFFFWNWTIQPDFSNATDKQNVKINSLRSLLENNINNGEDSGETTNDAIANVPDEASFDSTISSLSSEISKLKNLANTKTLGNKSSSSSLSVPIKALFSLNNQIENNSSKYEHLEDIKWLIQLKKSTTAVTIPPNKLDRILLYGQFEHIERLLELEIENHKKNKNLEGQYVLSLFLNARSCVEKLLEQNECDPILAMIASSFSRKLYENCIRNILGESSSSNNSRVQQIQLNSKMKWTNYSKELCALIRICCLNEFHVSIDSLLAQNLFREAIILSVIHLASDTFVNKLFYQWHEYRLKQNNYEGAIKCLISGGHYCQLNKCKNFATGFTTRSDIGPARDATDVPDDRHALSKSKLASKKPGKDNEQDIEDDEEDLNDANYDEFNGYGGSLFSKDPYDKDDEEADRIYDSIDKRMDEKRKEYREKKLRRELEQYRQERPKIQQQFSDLKRDLARISADEWNSIPDVGDARNKKMRNPRAEKFTPVPDSILAHNVSLSNETVTSIDPLSGLKTVISGTSTGLLSSAPSHLDLKKIGQARNTLMDIKLNQASDSVSGQTVVDPKGYLTDLQSMIPSVGADISDIKKARLLLKSVRETNPNHAPAWIASARLEEITGKLQTARNLIMKGCEQCENSEDIWIEAARLQPPDLAKSVIAQGVRKLGNSSVRLWIKAAELEKEVKAKKKIFRKALEHIPNSVRLWKEAVELEEPEDARILLTRAVECCPTSVDLWLALARLEVYENARKVLNKARENIPTDKQIWFTAAKLEEAQGNLSMVQKIIDRALNSLQANGVEINREHWVQDAIETEKSGSKATAQAIVKSVIDFGIDEEDREHGWLEDAENLANSEAFECARAVYANALKVFPKNENIWLQAAFFEKNHGTKESLESLLELAVVNCPQAEVLWLMAAKSKWLGGDVQASRQILSRAFDVNQNKEEIWLAAVKLESENAEYDRARKILEKAREKNSTPRVYMKSAKLEWQLGNLSRAIELLEMAINHWDDYPKIWMMLGQIHQQTGRTNEAREIYQRGLKSNNSNVALWILLARLEESEGALIKARSVLEKGRLKNPKNDLLWLEAVRVEIRAGNKEIALPMLSKALQECPQSGMLWAEAIFMENRQQRKSRSVDALKRCEHDVHVLLACSLLFWCERKMTKAREWFKRTLKLDPDLGDAWAYAYKFEILHGSQEQQMELKKRCIQAEPRHGEHWCQVSKDIKNWRLKIGDILEIVANELPIPT</sequence>
<dbReference type="PANTHER" id="PTHR11246:SF1">
    <property type="entry name" value="PRE-MRNA-PROCESSING FACTOR 6"/>
    <property type="match status" value="1"/>
</dbReference>
<evidence type="ECO:0000256" key="2">
    <source>
        <dbReference type="ARBA" id="ARBA00020235"/>
    </source>
</evidence>
<dbReference type="SMART" id="SM00028">
    <property type="entry name" value="TPR"/>
    <property type="match status" value="4"/>
</dbReference>
<comment type="function">
    <text evidence="9">Involved in pre-mRNA splicing as component of the U4/U6-U5 tri-snRNP complex, one of the building blocks of the spliceosome. Enhances dihydrotestosterone-induced transactivation activity of AR, as well as dexamethasone-induced transactivation activity of NR3C1, but does not affect estrogen-induced transactivation.</text>
</comment>
<feature type="compositionally biased region" description="Polar residues" evidence="12">
    <location>
        <begin position="580"/>
        <end position="608"/>
    </location>
</feature>
<keyword evidence="6" id="KW-0539">Nucleus</keyword>
<dbReference type="InterPro" id="IPR001680">
    <property type="entry name" value="WD40_rpt"/>
</dbReference>
<evidence type="ECO:0000256" key="4">
    <source>
        <dbReference type="ARBA" id="ARBA00022737"/>
    </source>
</evidence>
<feature type="compositionally biased region" description="Low complexity" evidence="12">
    <location>
        <begin position="624"/>
        <end position="636"/>
    </location>
</feature>
<organism evidence="15 16">
    <name type="scientific">Dermatophagoides farinae</name>
    <name type="common">American house dust mite</name>
    <dbReference type="NCBI Taxonomy" id="6954"/>
    <lineage>
        <taxon>Eukaryota</taxon>
        <taxon>Metazoa</taxon>
        <taxon>Ecdysozoa</taxon>
        <taxon>Arthropoda</taxon>
        <taxon>Chelicerata</taxon>
        <taxon>Arachnida</taxon>
        <taxon>Acari</taxon>
        <taxon>Acariformes</taxon>
        <taxon>Sarcoptiformes</taxon>
        <taxon>Astigmata</taxon>
        <taxon>Psoroptidia</taxon>
        <taxon>Analgoidea</taxon>
        <taxon>Pyroglyphidae</taxon>
        <taxon>Dermatophagoidinae</taxon>
        <taxon>Dermatophagoides</taxon>
    </lineage>
</organism>
<evidence type="ECO:0000259" key="14">
    <source>
        <dbReference type="Pfam" id="PF23774"/>
    </source>
</evidence>
<keyword evidence="16" id="KW-1185">Reference proteome</keyword>
<dbReference type="InterPro" id="IPR045075">
    <property type="entry name" value="Syf1-like"/>
</dbReference>
<dbReference type="InterPro" id="IPR056421">
    <property type="entry name" value="TPR_GEMI5"/>
</dbReference>
<comment type="caution">
    <text evidence="15">The sequence shown here is derived from an EMBL/GenBank/DDBJ whole genome shotgun (WGS) entry which is preliminary data.</text>
</comment>
<feature type="repeat" description="TPR" evidence="10">
    <location>
        <begin position="2492"/>
        <end position="2525"/>
    </location>
</feature>
<dbReference type="FunFam" id="1.25.40.10:FF:000054">
    <property type="entry name" value="Pre-mRNA processing factor 6"/>
    <property type="match status" value="1"/>
</dbReference>
<dbReference type="GO" id="GO:0000244">
    <property type="term" value="P:spliceosomal tri-snRNP complex assembly"/>
    <property type="evidence" value="ECO:0007669"/>
    <property type="project" value="TreeGrafter"/>
</dbReference>
<feature type="region of interest" description="Disordered" evidence="12">
    <location>
        <begin position="580"/>
        <end position="640"/>
    </location>
</feature>
<keyword evidence="10" id="KW-0802">TPR repeat</keyword>
<evidence type="ECO:0000259" key="13">
    <source>
        <dbReference type="Pfam" id="PF06424"/>
    </source>
</evidence>
<dbReference type="InterPro" id="IPR036322">
    <property type="entry name" value="WD40_repeat_dom_sf"/>
</dbReference>
<dbReference type="GO" id="GO:0046540">
    <property type="term" value="C:U4/U6 x U5 tri-snRNP complex"/>
    <property type="evidence" value="ECO:0007669"/>
    <property type="project" value="TreeGrafter"/>
</dbReference>
<dbReference type="SUPFAM" id="SSF50978">
    <property type="entry name" value="WD40 repeat-like"/>
    <property type="match status" value="1"/>
</dbReference>
<name>A0A922HZ29_DERFA</name>
<dbReference type="EMBL" id="ASGP02000003">
    <property type="protein sequence ID" value="KAH9517329.1"/>
    <property type="molecule type" value="Genomic_DNA"/>
</dbReference>
<dbReference type="PANTHER" id="PTHR11246">
    <property type="entry name" value="PRE-MRNA SPLICING FACTOR"/>
    <property type="match status" value="1"/>
</dbReference>
<evidence type="ECO:0000256" key="12">
    <source>
        <dbReference type="SAM" id="MobiDB-lite"/>
    </source>
</evidence>
<dbReference type="Pfam" id="PF06424">
    <property type="entry name" value="PRP1_N"/>
    <property type="match status" value="1"/>
</dbReference>
<feature type="compositionally biased region" description="Basic and acidic residues" evidence="12">
    <location>
        <begin position="610"/>
        <end position="623"/>
    </location>
</feature>
<dbReference type="InterPro" id="IPR010491">
    <property type="entry name" value="PRP1_N"/>
</dbReference>
<evidence type="ECO:0000256" key="7">
    <source>
        <dbReference type="ARBA" id="ARBA00031070"/>
    </source>
</evidence>
<dbReference type="FunFam" id="1.25.40.10:FF:003529">
    <property type="entry name" value="Uncharacterized protein"/>
    <property type="match status" value="1"/>
</dbReference>
<dbReference type="SUPFAM" id="SSF48452">
    <property type="entry name" value="TPR-like"/>
    <property type="match status" value="3"/>
</dbReference>
<evidence type="ECO:0000256" key="10">
    <source>
        <dbReference type="PROSITE-ProRule" id="PRU00339"/>
    </source>
</evidence>
<feature type="coiled-coil region" evidence="11">
    <location>
        <begin position="1899"/>
        <end position="1942"/>
    </location>
</feature>
<feature type="domain" description="PRP1 splicing factor N-terminal" evidence="13">
    <location>
        <begin position="1817"/>
        <end position="1963"/>
    </location>
</feature>
<feature type="region of interest" description="Disordered" evidence="12">
    <location>
        <begin position="1827"/>
        <end position="1871"/>
    </location>
</feature>
<dbReference type="Proteomes" id="UP000790347">
    <property type="component" value="Unassembled WGS sequence"/>
</dbReference>
<evidence type="ECO:0000256" key="8">
    <source>
        <dbReference type="ARBA" id="ARBA00032140"/>
    </source>
</evidence>
<dbReference type="Gene3D" id="2.130.10.10">
    <property type="entry name" value="YVTN repeat-like/Quinoprotein amine dehydrogenase"/>
    <property type="match status" value="2"/>
</dbReference>
<dbReference type="Pfam" id="PF23774">
    <property type="entry name" value="TPR_GEMI5"/>
    <property type="match status" value="1"/>
</dbReference>
<keyword evidence="3" id="KW-0507">mRNA processing</keyword>
<feature type="compositionally biased region" description="Low complexity" evidence="12">
    <location>
        <begin position="236"/>
        <end position="245"/>
    </location>
</feature>
<accession>A0A922HZ29</accession>
<dbReference type="PROSITE" id="PS50005">
    <property type="entry name" value="TPR"/>
    <property type="match status" value="1"/>
</dbReference>
<evidence type="ECO:0000256" key="3">
    <source>
        <dbReference type="ARBA" id="ARBA00022664"/>
    </source>
</evidence>
<evidence type="ECO:0000256" key="6">
    <source>
        <dbReference type="ARBA" id="ARBA00023242"/>
    </source>
</evidence>
<feature type="compositionally biased region" description="Basic and acidic residues" evidence="12">
    <location>
        <begin position="1831"/>
        <end position="1841"/>
    </location>
</feature>
<protein>
    <recommendedName>
        <fullName evidence="2">Pre-mRNA-processing factor 6</fullName>
    </recommendedName>
    <alternativeName>
        <fullName evidence="8">PRP6 homolog</fullName>
    </alternativeName>
    <alternativeName>
        <fullName evidence="7">U5 snRNP-associated 102 kDa protein</fullName>
    </alternativeName>
</protein>
<dbReference type="Pfam" id="PF00400">
    <property type="entry name" value="WD40"/>
    <property type="match status" value="2"/>
</dbReference>
<feature type="region of interest" description="Disordered" evidence="12">
    <location>
        <begin position="234"/>
        <end position="258"/>
    </location>
</feature>
<comment type="subcellular location">
    <subcellularLocation>
        <location evidence="1">Nucleus</location>
    </subcellularLocation>
</comment>
<evidence type="ECO:0000256" key="1">
    <source>
        <dbReference type="ARBA" id="ARBA00004123"/>
    </source>
</evidence>
<keyword evidence="11" id="KW-0175">Coiled coil</keyword>
<gene>
    <name evidence="15" type="primary">PRPF6</name>
    <name evidence="15" type="ORF">DERF_008007</name>
</gene>
<keyword evidence="4" id="KW-0677">Repeat</keyword>
<evidence type="ECO:0000256" key="5">
    <source>
        <dbReference type="ARBA" id="ARBA00023187"/>
    </source>
</evidence>
<evidence type="ECO:0000313" key="15">
    <source>
        <dbReference type="EMBL" id="KAH9517329.1"/>
    </source>
</evidence>
<evidence type="ECO:0000313" key="16">
    <source>
        <dbReference type="Proteomes" id="UP000790347"/>
    </source>
</evidence>
<dbReference type="SMART" id="SM00320">
    <property type="entry name" value="WD40"/>
    <property type="match status" value="6"/>
</dbReference>
<dbReference type="Gene3D" id="1.25.40.10">
    <property type="entry name" value="Tetratricopeptide repeat domain"/>
    <property type="match status" value="3"/>
</dbReference>
<dbReference type="SUPFAM" id="SSF50998">
    <property type="entry name" value="Quinoprotein alcohol dehydrogenase-like"/>
    <property type="match status" value="1"/>
</dbReference>
<reference evidence="15" key="2">
    <citation type="journal article" date="2022" name="Res Sq">
        <title>Comparative Genomics Reveals Insights into the Divergent Evolution of Astigmatic Mites and Household Pest Adaptations.</title>
        <authorList>
            <person name="Xiong Q."/>
            <person name="Wan A.T.-Y."/>
            <person name="Liu X.-Y."/>
            <person name="Fung C.S.-H."/>
            <person name="Xiao X."/>
            <person name="Malainual N."/>
            <person name="Hou J."/>
            <person name="Wang L."/>
            <person name="Wang M."/>
            <person name="Yang K."/>
            <person name="Cui Y."/>
            <person name="Leung E."/>
            <person name="Nong W."/>
            <person name="Shin S.-K."/>
            <person name="Au S."/>
            <person name="Jeong K.Y."/>
            <person name="Chew F.T."/>
            <person name="Hui J."/>
            <person name="Leung T.F."/>
            <person name="Tungtrongchitr A."/>
            <person name="Zhong N."/>
            <person name="Liu Z."/>
            <person name="Tsui S."/>
        </authorList>
    </citation>
    <scope>NUCLEOTIDE SEQUENCE</scope>
    <source>
        <strain evidence="15">Derf</strain>
        <tissue evidence="15">Whole organism</tissue>
    </source>
</reference>
<proteinExistence type="predicted"/>
<dbReference type="InterPro" id="IPR019734">
    <property type="entry name" value="TPR_rpt"/>
</dbReference>
<dbReference type="InterPro" id="IPR015943">
    <property type="entry name" value="WD40/YVTN_repeat-like_dom_sf"/>
</dbReference>
<dbReference type="InterPro" id="IPR011047">
    <property type="entry name" value="Quinoprotein_ADH-like_sf"/>
</dbReference>
<evidence type="ECO:0000256" key="9">
    <source>
        <dbReference type="ARBA" id="ARBA00046247"/>
    </source>
</evidence>
<dbReference type="SMART" id="SM00386">
    <property type="entry name" value="HAT"/>
    <property type="match status" value="13"/>
</dbReference>
<dbReference type="InterPro" id="IPR003107">
    <property type="entry name" value="HAT"/>
</dbReference>
<keyword evidence="5" id="KW-0508">mRNA splicing</keyword>